<evidence type="ECO:0000256" key="1">
    <source>
        <dbReference type="SAM" id="Phobius"/>
    </source>
</evidence>
<dbReference type="RefSeq" id="WP_087677699.1">
    <property type="nucleotide sequence ID" value="NZ_FUWV01000001.1"/>
</dbReference>
<gene>
    <name evidence="2" type="ORF">SAMN02745973_00258</name>
</gene>
<accession>A0A1T4K0M3</accession>
<keyword evidence="1" id="KW-0472">Membrane</keyword>
<feature type="transmembrane region" description="Helical" evidence="1">
    <location>
        <begin position="56"/>
        <end position="75"/>
    </location>
</feature>
<dbReference type="AlphaFoldDB" id="A0A1T4K0M3"/>
<name>A0A1T4K0M3_9FIRM</name>
<keyword evidence="1" id="KW-1133">Transmembrane helix</keyword>
<dbReference type="OrthoDB" id="1679952at2"/>
<feature type="transmembrane region" description="Helical" evidence="1">
    <location>
        <begin position="6"/>
        <end position="24"/>
    </location>
</feature>
<keyword evidence="3" id="KW-1185">Reference proteome</keyword>
<feature type="transmembrane region" description="Helical" evidence="1">
    <location>
        <begin position="111"/>
        <end position="131"/>
    </location>
</feature>
<feature type="transmembrane region" description="Helical" evidence="1">
    <location>
        <begin position="33"/>
        <end position="50"/>
    </location>
</feature>
<dbReference type="Proteomes" id="UP000196365">
    <property type="component" value="Unassembled WGS sequence"/>
</dbReference>
<proteinExistence type="predicted"/>
<feature type="transmembrane region" description="Helical" evidence="1">
    <location>
        <begin position="87"/>
        <end position="105"/>
    </location>
</feature>
<evidence type="ECO:0000313" key="2">
    <source>
        <dbReference type="EMBL" id="SJZ35857.1"/>
    </source>
</evidence>
<reference evidence="2 3" key="1">
    <citation type="submission" date="2017-02" db="EMBL/GenBank/DDBJ databases">
        <authorList>
            <person name="Peterson S.W."/>
        </authorList>
    </citation>
    <scope>NUCLEOTIDE SEQUENCE [LARGE SCALE GENOMIC DNA]</scope>
    <source>
        <strain evidence="2 3">DSM 15102</strain>
    </source>
</reference>
<protein>
    <recommendedName>
        <fullName evidence="4">DUF1614 domain-containing protein</fullName>
    </recommendedName>
</protein>
<feature type="transmembrane region" description="Helical" evidence="1">
    <location>
        <begin position="138"/>
        <end position="162"/>
    </location>
</feature>
<dbReference type="EMBL" id="FUWV01000001">
    <property type="protein sequence ID" value="SJZ35857.1"/>
    <property type="molecule type" value="Genomic_DNA"/>
</dbReference>
<feature type="transmembrane region" description="Helical" evidence="1">
    <location>
        <begin position="168"/>
        <end position="188"/>
    </location>
</feature>
<dbReference type="InterPro" id="IPR011672">
    <property type="entry name" value="DUF1614"/>
</dbReference>
<dbReference type="Pfam" id="PF07758">
    <property type="entry name" value="DUF1614"/>
    <property type="match status" value="1"/>
</dbReference>
<organism evidence="2 3">
    <name type="scientific">Garciella nitratireducens DSM 15102</name>
    <dbReference type="NCBI Taxonomy" id="1121911"/>
    <lineage>
        <taxon>Bacteria</taxon>
        <taxon>Bacillati</taxon>
        <taxon>Bacillota</taxon>
        <taxon>Clostridia</taxon>
        <taxon>Eubacteriales</taxon>
        <taxon>Eubacteriaceae</taxon>
        <taxon>Garciella</taxon>
    </lineage>
</organism>
<keyword evidence="1" id="KW-0812">Transmembrane</keyword>
<sequence>MSLGILLLSILTILVLFGFAGGVLDRMRLNDKAVALFLIAMIIGTFLPDIPLGNRLSINIGGAIIPIALVVYLFVKAGTVKEKIRSILASIISAMIVFFISKFFTGDEYSTIFSDPFLIYGLIGGLVSYIIGRSRRAAFMAGIMGIVLSDLLQAVLNIINGIPGEIRIGGAGVIDATVISGIIAVILAEIIGETREKIQGGTDKKDMTFNHSEFASSLGEKLLKKDQKKDKNIIDKGRDQDEK</sequence>
<evidence type="ECO:0008006" key="4">
    <source>
        <dbReference type="Google" id="ProtNLM"/>
    </source>
</evidence>
<evidence type="ECO:0000313" key="3">
    <source>
        <dbReference type="Proteomes" id="UP000196365"/>
    </source>
</evidence>